<evidence type="ECO:0000313" key="1">
    <source>
        <dbReference type="EMBL" id="AFM25316.1"/>
    </source>
</evidence>
<dbReference type="AlphaFoldDB" id="I4C6X5"/>
<organism evidence="1 2">
    <name type="scientific">Desulfomonile tiedjei (strain ATCC 49306 / DSM 6799 / DCB-1)</name>
    <dbReference type="NCBI Taxonomy" id="706587"/>
    <lineage>
        <taxon>Bacteria</taxon>
        <taxon>Pseudomonadati</taxon>
        <taxon>Thermodesulfobacteriota</taxon>
        <taxon>Desulfomonilia</taxon>
        <taxon>Desulfomonilales</taxon>
        <taxon>Desulfomonilaceae</taxon>
        <taxon>Desulfomonile</taxon>
    </lineage>
</organism>
<dbReference type="HOGENOM" id="CLU_2805520_0_0_7"/>
<sequence length="67" mass="7334">MRLERLPGPYPALEYKILVGTAVPVGPSYGYHSLILEMCRHGGTAPTKIPNLQSDTDFIGIAVHRTI</sequence>
<dbReference type="EMBL" id="CP003360">
    <property type="protein sequence ID" value="AFM25316.1"/>
    <property type="molecule type" value="Genomic_DNA"/>
</dbReference>
<dbReference type="Proteomes" id="UP000006055">
    <property type="component" value="Chromosome"/>
</dbReference>
<proteinExistence type="predicted"/>
<protein>
    <submittedName>
        <fullName evidence="1">Uncharacterized protein</fullName>
    </submittedName>
</protein>
<dbReference type="KEGG" id="dti:Desti_2637"/>
<reference evidence="2" key="1">
    <citation type="submission" date="2012-06" db="EMBL/GenBank/DDBJ databases">
        <title>Complete sequence of chromosome of Desulfomonile tiedjei DSM 6799.</title>
        <authorList>
            <person name="Lucas S."/>
            <person name="Copeland A."/>
            <person name="Lapidus A."/>
            <person name="Glavina del Rio T."/>
            <person name="Dalin E."/>
            <person name="Tice H."/>
            <person name="Bruce D."/>
            <person name="Goodwin L."/>
            <person name="Pitluck S."/>
            <person name="Peters L."/>
            <person name="Ovchinnikova G."/>
            <person name="Zeytun A."/>
            <person name="Lu M."/>
            <person name="Kyrpides N."/>
            <person name="Mavromatis K."/>
            <person name="Ivanova N."/>
            <person name="Brettin T."/>
            <person name="Detter J.C."/>
            <person name="Han C."/>
            <person name="Larimer F."/>
            <person name="Land M."/>
            <person name="Hauser L."/>
            <person name="Markowitz V."/>
            <person name="Cheng J.-F."/>
            <person name="Hugenholtz P."/>
            <person name="Woyke T."/>
            <person name="Wu D."/>
            <person name="Spring S."/>
            <person name="Schroeder M."/>
            <person name="Brambilla E."/>
            <person name="Klenk H.-P."/>
            <person name="Eisen J.A."/>
        </authorList>
    </citation>
    <scope>NUCLEOTIDE SEQUENCE [LARGE SCALE GENOMIC DNA]</scope>
    <source>
        <strain evidence="2">ATCC 49306 / DSM 6799 / DCB-1</strain>
    </source>
</reference>
<name>I4C6X5_DESTA</name>
<keyword evidence="2" id="KW-1185">Reference proteome</keyword>
<accession>I4C6X5</accession>
<gene>
    <name evidence="1" type="ordered locus">Desti_2637</name>
</gene>
<evidence type="ECO:0000313" key="2">
    <source>
        <dbReference type="Proteomes" id="UP000006055"/>
    </source>
</evidence>